<keyword evidence="2" id="KW-1185">Reference proteome</keyword>
<reference evidence="2" key="1">
    <citation type="journal article" date="2019" name="Int. J. Syst. Evol. Microbiol.">
        <title>The Global Catalogue of Microorganisms (GCM) 10K type strain sequencing project: providing services to taxonomists for standard genome sequencing and annotation.</title>
        <authorList>
            <consortium name="The Broad Institute Genomics Platform"/>
            <consortium name="The Broad Institute Genome Sequencing Center for Infectious Disease"/>
            <person name="Wu L."/>
            <person name="Ma J."/>
        </authorList>
    </citation>
    <scope>NUCLEOTIDE SEQUENCE [LARGE SCALE GENOMIC DNA]</scope>
    <source>
        <strain evidence="2">CCUG 60529</strain>
    </source>
</reference>
<name>A0ABW3BRI7_9FLAO</name>
<protein>
    <submittedName>
        <fullName evidence="1">Uncharacterized protein</fullName>
    </submittedName>
</protein>
<dbReference type="RefSeq" id="WP_379939122.1">
    <property type="nucleotide sequence ID" value="NZ_JBHTIB010000002.1"/>
</dbReference>
<organism evidence="1 2">
    <name type="scientific">Mariniflexile aquimaris</name>
    <dbReference type="NCBI Taxonomy" id="881009"/>
    <lineage>
        <taxon>Bacteria</taxon>
        <taxon>Pseudomonadati</taxon>
        <taxon>Bacteroidota</taxon>
        <taxon>Flavobacteriia</taxon>
        <taxon>Flavobacteriales</taxon>
        <taxon>Flavobacteriaceae</taxon>
        <taxon>Mariniflexile</taxon>
    </lineage>
</organism>
<dbReference type="Proteomes" id="UP001597011">
    <property type="component" value="Unassembled WGS sequence"/>
</dbReference>
<evidence type="ECO:0000313" key="2">
    <source>
        <dbReference type="Proteomes" id="UP001597011"/>
    </source>
</evidence>
<sequence>MASKSTNTTTCADVTGVIGVNPNEACGDGYVFDYELNTCVVDDKIINELTGKAMAITLQAKILEVFPMI</sequence>
<gene>
    <name evidence="1" type="ORF">ACFQ0I_02740</name>
</gene>
<comment type="caution">
    <text evidence="1">The sequence shown here is derived from an EMBL/GenBank/DDBJ whole genome shotgun (WGS) entry which is preliminary data.</text>
</comment>
<dbReference type="EMBL" id="JBHTIB010000002">
    <property type="protein sequence ID" value="MFD0834667.1"/>
    <property type="molecule type" value="Genomic_DNA"/>
</dbReference>
<evidence type="ECO:0000313" key="1">
    <source>
        <dbReference type="EMBL" id="MFD0834667.1"/>
    </source>
</evidence>
<proteinExistence type="predicted"/>
<accession>A0ABW3BRI7</accession>